<dbReference type="SUPFAM" id="SSF56801">
    <property type="entry name" value="Acetyl-CoA synthetase-like"/>
    <property type="match status" value="1"/>
</dbReference>
<dbReference type="PANTHER" id="PTHR24096">
    <property type="entry name" value="LONG-CHAIN-FATTY-ACID--COA LIGASE"/>
    <property type="match status" value="1"/>
</dbReference>
<gene>
    <name evidence="5" type="ORF">AAG570_010059</name>
</gene>
<evidence type="ECO:0000313" key="6">
    <source>
        <dbReference type="Proteomes" id="UP001558652"/>
    </source>
</evidence>
<evidence type="ECO:0000256" key="2">
    <source>
        <dbReference type="ARBA" id="ARBA00023140"/>
    </source>
</evidence>
<evidence type="ECO:0000256" key="1">
    <source>
        <dbReference type="ARBA" id="ARBA00004275"/>
    </source>
</evidence>
<evidence type="ECO:0000259" key="3">
    <source>
        <dbReference type="Pfam" id="PF00501"/>
    </source>
</evidence>
<comment type="caution">
    <text evidence="5">The sequence shown here is derived from an EMBL/GenBank/DDBJ whole genome shotgun (WGS) entry which is preliminary data.</text>
</comment>
<feature type="domain" description="AMP-binding enzyme C-terminal" evidence="4">
    <location>
        <begin position="119"/>
        <end position="190"/>
    </location>
</feature>
<dbReference type="Proteomes" id="UP001558652">
    <property type="component" value="Unassembled WGS sequence"/>
</dbReference>
<dbReference type="AlphaFoldDB" id="A0ABD0YLF7"/>
<keyword evidence="2" id="KW-0576">Peroxisome</keyword>
<proteinExistence type="predicted"/>
<dbReference type="EMBL" id="JBFDAA010000005">
    <property type="protein sequence ID" value="KAL1132101.1"/>
    <property type="molecule type" value="Genomic_DNA"/>
</dbReference>
<feature type="domain" description="AMP-dependent synthetase/ligase" evidence="3">
    <location>
        <begin position="8"/>
        <end position="70"/>
    </location>
</feature>
<organism evidence="5 6">
    <name type="scientific">Ranatra chinensis</name>
    <dbReference type="NCBI Taxonomy" id="642074"/>
    <lineage>
        <taxon>Eukaryota</taxon>
        <taxon>Metazoa</taxon>
        <taxon>Ecdysozoa</taxon>
        <taxon>Arthropoda</taxon>
        <taxon>Hexapoda</taxon>
        <taxon>Insecta</taxon>
        <taxon>Pterygota</taxon>
        <taxon>Neoptera</taxon>
        <taxon>Paraneoptera</taxon>
        <taxon>Hemiptera</taxon>
        <taxon>Heteroptera</taxon>
        <taxon>Panheteroptera</taxon>
        <taxon>Nepomorpha</taxon>
        <taxon>Nepidae</taxon>
        <taxon>Ranatrinae</taxon>
        <taxon>Ranatra</taxon>
    </lineage>
</organism>
<dbReference type="Gene3D" id="3.30.300.30">
    <property type="match status" value="1"/>
</dbReference>
<dbReference type="InterPro" id="IPR045851">
    <property type="entry name" value="AMP-bd_C_sf"/>
</dbReference>
<evidence type="ECO:0000259" key="4">
    <source>
        <dbReference type="Pfam" id="PF13193"/>
    </source>
</evidence>
<evidence type="ECO:0000313" key="5">
    <source>
        <dbReference type="EMBL" id="KAL1132101.1"/>
    </source>
</evidence>
<keyword evidence="6" id="KW-1185">Reference proteome</keyword>
<dbReference type="GO" id="GO:0005777">
    <property type="term" value="C:peroxisome"/>
    <property type="evidence" value="ECO:0007669"/>
    <property type="project" value="UniProtKB-SubCell"/>
</dbReference>
<dbReference type="Gene3D" id="3.40.50.12780">
    <property type="entry name" value="N-terminal domain of ligase-like"/>
    <property type="match status" value="1"/>
</dbReference>
<sequence length="219" mass="24105">MEILPSGAEVSREYGLPEGPVLFHQPRGTNKLSSVGRPLPRTWAAIVDPATGEELRDRTEGEIVAKGPQVPLDCEEHARGDGWVATGDLGYRDKDGFFYVTGRLRDTVRLEGLEVSPAEVEQQLTAHPEVADCGLFWRPQGPEPEAAVAVVVARTPSNPPSPKELADFLAARLASYKRISSVVFAEHIPRFPDGRIDRKRLAQENGVRTRVEFVAPTYL</sequence>
<dbReference type="InterPro" id="IPR042099">
    <property type="entry name" value="ANL_N_sf"/>
</dbReference>
<dbReference type="Pfam" id="PF00501">
    <property type="entry name" value="AMP-binding"/>
    <property type="match status" value="1"/>
</dbReference>
<accession>A0ABD0YLF7</accession>
<dbReference type="InterPro" id="IPR000873">
    <property type="entry name" value="AMP-dep_synth/lig_dom"/>
</dbReference>
<dbReference type="Pfam" id="PF13193">
    <property type="entry name" value="AMP-binding_C"/>
    <property type="match status" value="1"/>
</dbReference>
<dbReference type="GO" id="GO:0003824">
    <property type="term" value="F:catalytic activity"/>
    <property type="evidence" value="ECO:0007669"/>
    <property type="project" value="UniProtKB-ARBA"/>
</dbReference>
<reference evidence="5 6" key="1">
    <citation type="submission" date="2024-07" db="EMBL/GenBank/DDBJ databases">
        <title>Chromosome-level genome assembly of the water stick insect Ranatra chinensis (Heteroptera: Nepidae).</title>
        <authorList>
            <person name="Liu X."/>
        </authorList>
    </citation>
    <scope>NUCLEOTIDE SEQUENCE [LARGE SCALE GENOMIC DNA]</scope>
    <source>
        <strain evidence="5">Cailab_2021Rc</strain>
        <tissue evidence="5">Muscle</tissue>
    </source>
</reference>
<name>A0ABD0YLF7_9HEMI</name>
<dbReference type="InterPro" id="IPR025110">
    <property type="entry name" value="AMP-bd_C"/>
</dbReference>
<protein>
    <submittedName>
        <fullName evidence="5">Uncharacterized protein</fullName>
    </submittedName>
</protein>
<comment type="subcellular location">
    <subcellularLocation>
        <location evidence="1">Peroxisome</location>
    </subcellularLocation>
</comment>